<dbReference type="PROSITE" id="PS51751">
    <property type="entry name" value="EXPERA"/>
    <property type="match status" value="1"/>
</dbReference>
<dbReference type="InterPro" id="IPR033118">
    <property type="entry name" value="EXPERA"/>
</dbReference>
<feature type="transmembrane region" description="Helical" evidence="7">
    <location>
        <begin position="48"/>
        <end position="69"/>
    </location>
</feature>
<feature type="transmembrane region" description="Helical" evidence="7">
    <location>
        <begin position="101"/>
        <end position="124"/>
    </location>
</feature>
<evidence type="ECO:0000313" key="9">
    <source>
        <dbReference type="Proteomes" id="UP000694865"/>
    </source>
</evidence>
<evidence type="ECO:0000256" key="1">
    <source>
        <dbReference type="ARBA" id="ARBA00004141"/>
    </source>
</evidence>
<dbReference type="GeneID" id="100369610"/>
<feature type="domain" description="EXPERA" evidence="8">
    <location>
        <begin position="44"/>
        <end position="187"/>
    </location>
</feature>
<evidence type="ECO:0000313" key="10">
    <source>
        <dbReference type="RefSeq" id="XP_002733491.1"/>
    </source>
</evidence>
<dbReference type="Pfam" id="PF05241">
    <property type="entry name" value="EBP"/>
    <property type="match status" value="1"/>
</dbReference>
<keyword evidence="5 6" id="KW-0472">Membrane</keyword>
<keyword evidence="3 6" id="KW-0812">Transmembrane</keyword>
<feature type="transmembrane region" description="Helical" evidence="7">
    <location>
        <begin position="136"/>
        <end position="155"/>
    </location>
</feature>
<evidence type="ECO:0000256" key="5">
    <source>
        <dbReference type="ARBA" id="ARBA00023136"/>
    </source>
</evidence>
<evidence type="ECO:0000256" key="2">
    <source>
        <dbReference type="ARBA" id="ARBA00008337"/>
    </source>
</evidence>
<reference evidence="10" key="1">
    <citation type="submission" date="2025-08" db="UniProtKB">
        <authorList>
            <consortium name="RefSeq"/>
        </authorList>
    </citation>
    <scope>IDENTIFICATION</scope>
    <source>
        <tissue evidence="10">Testes</tissue>
    </source>
</reference>
<dbReference type="PANTHER" id="PTHR14207">
    <property type="entry name" value="STEROL ISOMERASE"/>
    <property type="match status" value="1"/>
</dbReference>
<dbReference type="PANTHER" id="PTHR14207:SF1">
    <property type="entry name" value="EMOPAMIL-BINDING PROTEIN-LIKE"/>
    <property type="match status" value="1"/>
</dbReference>
<evidence type="ECO:0000256" key="4">
    <source>
        <dbReference type="ARBA" id="ARBA00022989"/>
    </source>
</evidence>
<organism evidence="9 10">
    <name type="scientific">Saccoglossus kowalevskii</name>
    <name type="common">Acorn worm</name>
    <dbReference type="NCBI Taxonomy" id="10224"/>
    <lineage>
        <taxon>Eukaryota</taxon>
        <taxon>Metazoa</taxon>
        <taxon>Hemichordata</taxon>
        <taxon>Enteropneusta</taxon>
        <taxon>Harrimaniidae</taxon>
        <taxon>Saccoglossus</taxon>
    </lineage>
</organism>
<evidence type="ECO:0000259" key="8">
    <source>
        <dbReference type="PROSITE" id="PS51751"/>
    </source>
</evidence>
<evidence type="ECO:0000256" key="3">
    <source>
        <dbReference type="ARBA" id="ARBA00022692"/>
    </source>
</evidence>
<accession>A0ABM0GMZ1</accession>
<feature type="transmembrane region" description="Helical" evidence="7">
    <location>
        <begin position="14"/>
        <end position="36"/>
    </location>
</feature>
<dbReference type="RefSeq" id="XP_002733491.1">
    <property type="nucleotide sequence ID" value="XM_002733445.2"/>
</dbReference>
<comment type="subcellular location">
    <subcellularLocation>
        <location evidence="1">Membrane</location>
        <topology evidence="1">Multi-pass membrane protein</topology>
    </subcellularLocation>
</comment>
<keyword evidence="9" id="KW-1185">Reference proteome</keyword>
<protein>
    <submittedName>
        <fullName evidence="10">Emopamil-binding protein-like</fullName>
    </submittedName>
</protein>
<keyword evidence="4 6" id="KW-1133">Transmembrane helix</keyword>
<sequence length="220" mass="24226">MAVETEGESVVNNAASIICCVFLGVPIVASCVLSQVVGKKLPRLDKLFITFVAFDVLFHSTFEASYLYLVYTGTLKSDNTIAVIHQEYGEADKRWTDVDPLLLGCVMLFVGLLAPLECLLIYAIANTKYFRHFLQIVVAVTILFADWILVVPEMLMGAPNINLSSTTWLVIFTVFGVVYTACPVSMLCNSYKSCKTTKSITNSSSAADTAPRRSARKKKQ</sequence>
<proteinExistence type="inferred from homology"/>
<evidence type="ECO:0000256" key="6">
    <source>
        <dbReference type="PROSITE-ProRule" id="PRU01087"/>
    </source>
</evidence>
<dbReference type="InterPro" id="IPR007905">
    <property type="entry name" value="EBP"/>
</dbReference>
<name>A0ABM0GMZ1_SACKO</name>
<dbReference type="Proteomes" id="UP000694865">
    <property type="component" value="Unplaced"/>
</dbReference>
<comment type="similarity">
    <text evidence="2">Belongs to the EBP family.</text>
</comment>
<feature type="transmembrane region" description="Helical" evidence="7">
    <location>
        <begin position="167"/>
        <end position="188"/>
    </location>
</feature>
<gene>
    <name evidence="10" type="primary">LOC100369610</name>
</gene>
<evidence type="ECO:0000256" key="7">
    <source>
        <dbReference type="SAM" id="Phobius"/>
    </source>
</evidence>